<dbReference type="Proteomes" id="UP001190700">
    <property type="component" value="Unassembled WGS sequence"/>
</dbReference>
<feature type="compositionally biased region" description="Basic and acidic residues" evidence="1">
    <location>
        <begin position="203"/>
        <end position="216"/>
    </location>
</feature>
<feature type="compositionally biased region" description="Polar residues" evidence="1">
    <location>
        <begin position="107"/>
        <end position="118"/>
    </location>
</feature>
<reference evidence="2 3" key="1">
    <citation type="journal article" date="2015" name="Genome Biol. Evol.">
        <title>Comparative Genomics of a Bacterivorous Green Alga Reveals Evolutionary Causalities and Consequences of Phago-Mixotrophic Mode of Nutrition.</title>
        <authorList>
            <person name="Burns J.A."/>
            <person name="Paasch A."/>
            <person name="Narechania A."/>
            <person name="Kim E."/>
        </authorList>
    </citation>
    <scope>NUCLEOTIDE SEQUENCE [LARGE SCALE GENOMIC DNA]</scope>
    <source>
        <strain evidence="2 3">PLY_AMNH</strain>
    </source>
</reference>
<feature type="compositionally biased region" description="Basic and acidic residues" evidence="1">
    <location>
        <begin position="224"/>
        <end position="234"/>
    </location>
</feature>
<name>A0AAE0GW31_9CHLO</name>
<evidence type="ECO:0000256" key="1">
    <source>
        <dbReference type="SAM" id="MobiDB-lite"/>
    </source>
</evidence>
<organism evidence="2 3">
    <name type="scientific">Cymbomonas tetramitiformis</name>
    <dbReference type="NCBI Taxonomy" id="36881"/>
    <lineage>
        <taxon>Eukaryota</taxon>
        <taxon>Viridiplantae</taxon>
        <taxon>Chlorophyta</taxon>
        <taxon>Pyramimonadophyceae</taxon>
        <taxon>Pyramimonadales</taxon>
        <taxon>Pyramimonadaceae</taxon>
        <taxon>Cymbomonas</taxon>
    </lineage>
</organism>
<evidence type="ECO:0008006" key="4">
    <source>
        <dbReference type="Google" id="ProtNLM"/>
    </source>
</evidence>
<gene>
    <name evidence="2" type="ORF">CYMTET_6923</name>
</gene>
<comment type="caution">
    <text evidence="2">The sequence shown here is derived from an EMBL/GenBank/DDBJ whole genome shotgun (WGS) entry which is preliminary data.</text>
</comment>
<evidence type="ECO:0000313" key="2">
    <source>
        <dbReference type="EMBL" id="KAK3285475.1"/>
    </source>
</evidence>
<keyword evidence="3" id="KW-1185">Reference proteome</keyword>
<dbReference type="AlphaFoldDB" id="A0AAE0GW31"/>
<sequence length="597" mass="67982">MDSSQQSKQDGNNCGVWVSLAAEAWAQFQQEGAEGHWPTYFANEISKWGATNRQTVNKYRKSLQIRVKANMDAQAARAKDTDDEENQVETLGTPPTNSMENNDEVRGTTNAPTQQTEEIANERRTRTSTRNHMQQENRLDRMQETETENNMQAEQNSKFTQPDLWKWLHKKTENPDQETTHNNDDETGSEQEYTDGEEDNDEQKESERWEKARQETTHATQQTQEKEPAMAEPLREDIGEDRLNLLTWNIRGQSGACLDLAEVIRTKAEYDENAYKVIILTEVNDAHDTVKRKFEDMEYTSIGEQTTTKDPRKGMQEARTRGGVIVMLQDPYSHSHNHHVVPNADLNGYLTHVVLHHPGGTLYHIIAVYNPPDKEEVEMRLKTLEYVTSTVKEIQHKENEHVVIGGDLQASNTRLEGKARQIDKQWDKLTKELGLTDVGPDTNTTLDWAEHRNIDRWLAPTTQKEWYEAGGTRQITNKHMSDRTMVCGTSLKLDRMGTHEPYTEIPGVNNEHKLQTPLSKPDRETLQSILLRTHDLPSTAELGGLAILARSSREAQDMQMNKITINRAGEKVREILKAANDIAAADEQLTKVPVGGT</sequence>
<feature type="region of interest" description="Disordered" evidence="1">
    <location>
        <begin position="74"/>
        <end position="234"/>
    </location>
</feature>
<dbReference type="Gene3D" id="3.60.10.10">
    <property type="entry name" value="Endonuclease/exonuclease/phosphatase"/>
    <property type="match status" value="1"/>
</dbReference>
<feature type="compositionally biased region" description="Basic and acidic residues" evidence="1">
    <location>
        <begin position="170"/>
        <end position="184"/>
    </location>
</feature>
<protein>
    <recommendedName>
        <fullName evidence="4">Endonuclease/exonuclease/phosphatase domain-containing protein</fullName>
    </recommendedName>
</protein>
<proteinExistence type="predicted"/>
<dbReference type="SUPFAM" id="SSF56219">
    <property type="entry name" value="DNase I-like"/>
    <property type="match status" value="1"/>
</dbReference>
<feature type="compositionally biased region" description="Polar residues" evidence="1">
    <location>
        <begin position="88"/>
        <end position="100"/>
    </location>
</feature>
<dbReference type="EMBL" id="LGRX02001799">
    <property type="protein sequence ID" value="KAK3285475.1"/>
    <property type="molecule type" value="Genomic_DNA"/>
</dbReference>
<evidence type="ECO:0000313" key="3">
    <source>
        <dbReference type="Proteomes" id="UP001190700"/>
    </source>
</evidence>
<dbReference type="InterPro" id="IPR036691">
    <property type="entry name" value="Endo/exonu/phosph_ase_sf"/>
</dbReference>
<feature type="compositionally biased region" description="Acidic residues" evidence="1">
    <location>
        <begin position="185"/>
        <end position="202"/>
    </location>
</feature>
<accession>A0AAE0GW31</accession>
<feature type="compositionally biased region" description="Basic and acidic residues" evidence="1">
    <location>
        <begin position="133"/>
        <end position="144"/>
    </location>
</feature>
<feature type="compositionally biased region" description="Polar residues" evidence="1">
    <location>
        <begin position="148"/>
        <end position="160"/>
    </location>
</feature>